<dbReference type="STRING" id="133381.A0A2T9ZEU4"/>
<name>A0A2T9ZEU4_9FUNG</name>
<evidence type="ECO:0000256" key="2">
    <source>
        <dbReference type="SAM" id="MobiDB-lite"/>
    </source>
</evidence>
<sequence>MEDPNIESNTVSVKEENKLNKLRSAALASMKNSPLKKIDPTQAASISNKKSFGNIQSAHENNIPGDIEIKFKYKSILNPVDQQGIKSTVLLDIPSQKRINSSIKQAKNHFRALESIKKNNNEFRTSSKNLNTTLSNTGKNDIFNDLPDHQSHGNHMQTNLSSESEPGEISDDSTQSLEDLESENLLSATELANFVPNSNEFICLPSSLIKNDKESRENSILNHKRKTVQSTHLHENYPFKVAKNSPNSNAHRKEVKVPKNNLIIESPKKNVIFISDSSDYDSSVDMDTGFDSDFEDDINGKSKDSPLLDQQPELPSNNAPKILPNTGKNQSSNLNLIIEDSDSNSDILEEFNISLSSKQISSNANLININPYDIIGRSEFIPQGSFLSNLIERKSLSPSLICSESQGDMKAHSQEPTDSVNTHIDQDTQIMQKELTPGSIDDTTLAKNIEVDLKSKERKLAELKLEYEQRLKKLGSKSKLTISSSHHSLETIHAQKPFSHSFHKEIHLKAPSTHSSMQYAAENKSNIDVDSDSNALSILELKLKEQIVKSKTNQRSASSSIDNEPLVGSAIKEPSISQIHPKNDDRTLDENKGLGSISVISNYNNTLLDLTKQKFDIKSQILTLDKKLKEVDSLIDKTKAKLEAVKLHRFASEQNLLKSATVAAEKLREPSDVNKIVLDTKPDNTSAFESHIRKKELSVLEPNKIAISKPQDAVSENTGILPPLNGPFINLNVVIGFAQFIIEELQKQPKNPSNKPLKNSVWLEESLQVGNTVFFSDHKTLYKSTDVFKDFHISVASDKRHSPLKVSAGAKPGYQKYTSPISSNIKSYLLGKNASIDSFPLLLLDENNKLCTFESSGGTCNDDECRSIHFRDFKLSTVDYIIYYLLHCPEFKNPVSSIEYYSKLLFFLNQRFFMKEAIIPSELLESLLLYRKEFYHKNLVMHFTSLEFLKNYRIIKAASKKYNVKPKTEIFETISLILKQRLEVLSTNILSETSFWKTNSFHINAGLIKTSPPITNQSIVNYPLMNKDLCTRIQRLIRERLKKNTLPNLSENTLFTRYWETPQNSAPSLPENENLDSASCTNIIDFLVEKMEKFECNSLGDLKYANQNSEISNRMMLLFSISKDDDLEILELYLESVIHLEVYLKTFNKNKALVAGSFTYHAELEILKIFLASKEFLALISEARKKQLQLQNTQSHYFTLADTLDIRILSVGKKADIDLADAEEGVVQPDYLCIFILLIWMRNICLIRNKVSLIQAIKACPAQDMYDSMIKDKFDYLSLFNTFDAKRMPSIRRLKEALSGKSKESTLSKIAIKARNFVNQTGKLFTNFDLSLDDPAVSSFKVKHLLSFFNDSFGFLFPLHEFLQPLCNTELRKSPHNKILSLDIYSWYFLWQIFFISTLNCSLYGFSVDENFTLGFLNLNLPRLNVDRSIFIFRELETNGFVSKLLRFIRGPLITEYFQHADHSLRVILSSISSTNIFSASSDLWLNLSDKLEYKALGSHLSILLPNFKSKIYQLYFFPFVSTQKIISVLSKEYSANIRNFTKSVYELLYFMSLVFPGNFGILGMLCKAIEQVCGPKIAAQLYEQFTLIFLNAEVDQFYFIKPGLSKGTYSRIVADFKEKEYDVSPSLYKKANWNGIIHVNPNIDLPTQSKKILSTISQYLILERDKFNSLTSLTDTYPEYIRDLHKSAPLWLALSYFVYNVTKDQLGVDSSKCMLDFYECCILYLDNSKISDEEIQDSSYYILWGEYILYSWIANNRMLPKTAISKTMNFFGPSNFKQINSAVCFALTVIQSNGGHVWKFSLSYLMYILNETKLMERDISELCYRWSCTGIGSLADCSLKENKALPQIIFLQKVIKSSVIPLCQVSFETTKLLKMQVYSL</sequence>
<keyword evidence="5" id="KW-1185">Reference proteome</keyword>
<feature type="compositionally biased region" description="Polar residues" evidence="2">
    <location>
        <begin position="124"/>
        <end position="139"/>
    </location>
</feature>
<accession>A0A2T9ZEU4</accession>
<gene>
    <name evidence="4" type="ORF">BB560_002452</name>
</gene>
<feature type="region of interest" description="Disordered" evidence="2">
    <location>
        <begin position="124"/>
        <end position="178"/>
    </location>
</feature>
<dbReference type="EMBL" id="MBFS01000280">
    <property type="protein sequence ID" value="PVV03090.1"/>
    <property type="molecule type" value="Genomic_DNA"/>
</dbReference>
<organism evidence="4 5">
    <name type="scientific">Smittium megazygosporum</name>
    <dbReference type="NCBI Taxonomy" id="133381"/>
    <lineage>
        <taxon>Eukaryota</taxon>
        <taxon>Fungi</taxon>
        <taxon>Fungi incertae sedis</taxon>
        <taxon>Zoopagomycota</taxon>
        <taxon>Kickxellomycotina</taxon>
        <taxon>Harpellomycetes</taxon>
        <taxon>Harpellales</taxon>
        <taxon>Legeriomycetaceae</taxon>
        <taxon>Smittium</taxon>
    </lineage>
</organism>
<reference evidence="4 5" key="1">
    <citation type="journal article" date="2018" name="MBio">
        <title>Comparative Genomics Reveals the Core Gene Toolbox for the Fungus-Insect Symbiosis.</title>
        <authorList>
            <person name="Wang Y."/>
            <person name="Stata M."/>
            <person name="Wang W."/>
            <person name="Stajich J.E."/>
            <person name="White M.M."/>
            <person name="Moncalvo J.M."/>
        </authorList>
    </citation>
    <scope>NUCLEOTIDE SEQUENCE [LARGE SCALE GENOMIC DNA]</scope>
    <source>
        <strain evidence="4 5">SC-DP-2</strain>
    </source>
</reference>
<dbReference type="OrthoDB" id="1922977at2759"/>
<feature type="coiled-coil region" evidence="1">
    <location>
        <begin position="446"/>
        <end position="473"/>
    </location>
</feature>
<feature type="domain" description="Putative zinc-finger" evidence="3">
    <location>
        <begin position="850"/>
        <end position="871"/>
    </location>
</feature>
<feature type="compositionally biased region" description="Acidic residues" evidence="2">
    <location>
        <begin position="286"/>
        <end position="297"/>
    </location>
</feature>
<dbReference type="Pfam" id="PF10650">
    <property type="entry name" value="zf-C3H1"/>
    <property type="match status" value="1"/>
</dbReference>
<protein>
    <recommendedName>
        <fullName evidence="3">Putative zinc-finger domain-containing protein</fullName>
    </recommendedName>
</protein>
<proteinExistence type="predicted"/>
<dbReference type="Proteomes" id="UP000245609">
    <property type="component" value="Unassembled WGS sequence"/>
</dbReference>
<evidence type="ECO:0000313" key="4">
    <source>
        <dbReference type="EMBL" id="PVV03090.1"/>
    </source>
</evidence>
<comment type="caution">
    <text evidence="4">The sequence shown here is derived from an EMBL/GenBank/DDBJ whole genome shotgun (WGS) entry which is preliminary data.</text>
</comment>
<keyword evidence="1" id="KW-0175">Coiled coil</keyword>
<evidence type="ECO:0000256" key="1">
    <source>
        <dbReference type="SAM" id="Coils"/>
    </source>
</evidence>
<dbReference type="InterPro" id="IPR019607">
    <property type="entry name" value="Putative_zinc-finger_domain"/>
</dbReference>
<feature type="region of interest" description="Disordered" evidence="2">
    <location>
        <begin position="286"/>
        <end position="331"/>
    </location>
</feature>
<evidence type="ECO:0000259" key="3">
    <source>
        <dbReference type="Pfam" id="PF10650"/>
    </source>
</evidence>
<feature type="compositionally biased region" description="Polar residues" evidence="2">
    <location>
        <begin position="153"/>
        <end position="164"/>
    </location>
</feature>
<evidence type="ECO:0000313" key="5">
    <source>
        <dbReference type="Proteomes" id="UP000245609"/>
    </source>
</evidence>